<evidence type="ECO:0000313" key="3">
    <source>
        <dbReference type="Proteomes" id="UP001153069"/>
    </source>
</evidence>
<dbReference type="Proteomes" id="UP001153069">
    <property type="component" value="Unassembled WGS sequence"/>
</dbReference>
<accession>A0A9N8EJ62</accession>
<dbReference type="OrthoDB" id="53152at2759"/>
<reference evidence="2" key="1">
    <citation type="submission" date="2020-06" db="EMBL/GenBank/DDBJ databases">
        <authorList>
            <consortium name="Plant Systems Biology data submission"/>
        </authorList>
    </citation>
    <scope>NUCLEOTIDE SEQUENCE</scope>
    <source>
        <strain evidence="2">D6</strain>
    </source>
</reference>
<evidence type="ECO:0000256" key="1">
    <source>
        <dbReference type="SAM" id="MobiDB-lite"/>
    </source>
</evidence>
<name>A0A9N8EJ62_9STRA</name>
<protein>
    <submittedName>
        <fullName evidence="2">Uncharacterized protein</fullName>
    </submittedName>
</protein>
<dbReference type="EMBL" id="CAICTM010001223">
    <property type="protein sequence ID" value="CAB9521718.1"/>
    <property type="molecule type" value="Genomic_DNA"/>
</dbReference>
<keyword evidence="3" id="KW-1185">Reference proteome</keyword>
<dbReference type="AlphaFoldDB" id="A0A9N8EJ62"/>
<organism evidence="2 3">
    <name type="scientific">Seminavis robusta</name>
    <dbReference type="NCBI Taxonomy" id="568900"/>
    <lineage>
        <taxon>Eukaryota</taxon>
        <taxon>Sar</taxon>
        <taxon>Stramenopiles</taxon>
        <taxon>Ochrophyta</taxon>
        <taxon>Bacillariophyta</taxon>
        <taxon>Bacillariophyceae</taxon>
        <taxon>Bacillariophycidae</taxon>
        <taxon>Naviculales</taxon>
        <taxon>Naviculaceae</taxon>
        <taxon>Seminavis</taxon>
    </lineage>
</organism>
<sequence length="265" mass="29448">MVVAGNYSVRIVNAETKEPFKEHTGPDGKVYAEVEPDMEYFIEVEVVGGDPASSRSQYNISVDGKKLPYCGHAKSFGKKYKGNWSRVNGVETTQAFVFQRPEFSERKGSSPGALMGDIKLEFYEAIYSGTRSKLKDVKPDSFQADSVSSSLTHRQTKKVLRSGTGSVVETKTRNKVRKTYSKGAFLESITIHYCTALGLVHAGVFGKVDDIWAKARIVNPWKPSSDGQEQERQQPKRIKREAKTVNGVKVEAPKVLEVFDLTGDE</sequence>
<proteinExistence type="predicted"/>
<feature type="region of interest" description="Disordered" evidence="1">
    <location>
        <begin position="222"/>
        <end position="244"/>
    </location>
</feature>
<comment type="caution">
    <text evidence="2">The sequence shown here is derived from an EMBL/GenBank/DDBJ whole genome shotgun (WGS) entry which is preliminary data.</text>
</comment>
<evidence type="ECO:0000313" key="2">
    <source>
        <dbReference type="EMBL" id="CAB9521718.1"/>
    </source>
</evidence>
<gene>
    <name evidence="2" type="ORF">SEMRO_1225_G254070.1</name>
</gene>